<reference evidence="8 9" key="1">
    <citation type="submission" date="2019-12" db="EMBL/GenBank/DDBJ databases">
        <authorList>
            <person name="Shi Y."/>
        </authorList>
    </citation>
    <scope>NUCLEOTIDE SEQUENCE [LARGE SCALE GENOMIC DNA]</scope>
    <source>
        <strain evidence="8 9">JCM 17929</strain>
    </source>
</reference>
<dbReference type="PANTHER" id="PTHR30627:SF1">
    <property type="entry name" value="PEPTIDOGLYCAN D,D-TRANSPEPTIDASE FTSI"/>
    <property type="match status" value="1"/>
</dbReference>
<comment type="caution">
    <text evidence="8">The sequence shown here is derived from an EMBL/GenBank/DDBJ whole genome shotgun (WGS) entry which is preliminary data.</text>
</comment>
<feature type="domain" description="Penicillin-binding protein dimerisation" evidence="7">
    <location>
        <begin position="64"/>
        <end position="222"/>
    </location>
</feature>
<sequence length="673" mass="70983">MARARSTPTDGTPGAPGIGRSHVGVVLVLALLVVLGLRLVWVQGFDVSGRAEAAATDRSRTEVVPARRGEIRDTEGNVLARTLQRYDVTVDQTKVREFERLKADGTTETVTPTQAVYQLADALELEDAEVKDALDGDKPFEYVARGVTPEQWNTVRELDLPYVYGQPSSDRIYPNGPVAGSVVGFMGGDDEALGGIEQTQDELLRGTDGSRTFEISADGVRIPVAPTEESPVVDGSSVQLSIDSDVQFIAQQSVTERAQELDADWGTAVVMRIEDGAVLALADSSTVDPNDIGSADAEDLGARAVTQAVEPGSTQKILTAAAAVEEGLATPWTEITVPPFLEIDGEKITDSFDHGEQDRTFAGIIADSMNTGTVMVGSQLSREQRHDWMQRFGVGETTGIELPGESPGILAAADQWDKRQQYTVLFGQGVSQTPLRTATVFQAIANGGVQVEPRVVEAVIEPDGTRTPVERPEGERIVSEETSEQILDMMEVTVTEGGAKEAAVEGYRVGGKTGTAEAPGAQGGYDGYTTSFVGVAPIEDPQYLVAVTLQRPQGDVRSIGTTGTFSKIMGQVLRHYDVPPSTEDPVEIPLRTDEPEKTAPEDAAPDVVGTEDTTGTADDAGEGAAEGATDSAAEGATDSAAEDTTDREAGAAGTTADQGSAGTSPSRRADEGD</sequence>
<dbReference type="InterPro" id="IPR036138">
    <property type="entry name" value="PBP_dimer_sf"/>
</dbReference>
<evidence type="ECO:0000256" key="1">
    <source>
        <dbReference type="ARBA" id="ARBA00004370"/>
    </source>
</evidence>
<evidence type="ECO:0000256" key="4">
    <source>
        <dbReference type="SAM" id="MobiDB-lite"/>
    </source>
</evidence>
<dbReference type="PANTHER" id="PTHR30627">
    <property type="entry name" value="PEPTIDOGLYCAN D,D-TRANSPEPTIDASE"/>
    <property type="match status" value="1"/>
</dbReference>
<name>A0A6N8GS53_9MICC</name>
<comment type="subcellular location">
    <subcellularLocation>
        <location evidence="1">Membrane</location>
    </subcellularLocation>
</comment>
<evidence type="ECO:0000259" key="6">
    <source>
        <dbReference type="Pfam" id="PF00905"/>
    </source>
</evidence>
<dbReference type="Pfam" id="PF03717">
    <property type="entry name" value="PBP_dimer"/>
    <property type="match status" value="1"/>
</dbReference>
<proteinExistence type="inferred from homology"/>
<evidence type="ECO:0000259" key="7">
    <source>
        <dbReference type="Pfam" id="PF03717"/>
    </source>
</evidence>
<feature type="compositionally biased region" description="Polar residues" evidence="4">
    <location>
        <begin position="655"/>
        <end position="666"/>
    </location>
</feature>
<feature type="transmembrane region" description="Helical" evidence="5">
    <location>
        <begin position="21"/>
        <end position="41"/>
    </location>
</feature>
<dbReference type="GO" id="GO:0008658">
    <property type="term" value="F:penicillin binding"/>
    <property type="evidence" value="ECO:0007669"/>
    <property type="project" value="InterPro"/>
</dbReference>
<feature type="compositionally biased region" description="Basic and acidic residues" evidence="4">
    <location>
        <begin position="590"/>
        <end position="600"/>
    </location>
</feature>
<gene>
    <name evidence="8" type="ORF">GMA12_13355</name>
</gene>
<dbReference type="AlphaFoldDB" id="A0A6N8GS53"/>
<accession>A0A6N8GS53</accession>
<feature type="domain" description="Penicillin-binding protein transpeptidase" evidence="6">
    <location>
        <begin position="266"/>
        <end position="556"/>
    </location>
</feature>
<dbReference type="SUPFAM" id="SSF56601">
    <property type="entry name" value="beta-lactamase/transpeptidase-like"/>
    <property type="match status" value="1"/>
</dbReference>
<evidence type="ECO:0000313" key="9">
    <source>
        <dbReference type="Proteomes" id="UP000436989"/>
    </source>
</evidence>
<dbReference type="InterPro" id="IPR001460">
    <property type="entry name" value="PCN-bd_Tpept"/>
</dbReference>
<dbReference type="GO" id="GO:0071555">
    <property type="term" value="P:cell wall organization"/>
    <property type="evidence" value="ECO:0007669"/>
    <property type="project" value="TreeGrafter"/>
</dbReference>
<organism evidence="8 9">
    <name type="scientific">Kocuria sediminis</name>
    <dbReference type="NCBI Taxonomy" id="1038857"/>
    <lineage>
        <taxon>Bacteria</taxon>
        <taxon>Bacillati</taxon>
        <taxon>Actinomycetota</taxon>
        <taxon>Actinomycetes</taxon>
        <taxon>Micrococcales</taxon>
        <taxon>Micrococcaceae</taxon>
        <taxon>Kocuria</taxon>
    </lineage>
</organism>
<dbReference type="SUPFAM" id="SSF56519">
    <property type="entry name" value="Penicillin binding protein dimerisation domain"/>
    <property type="match status" value="1"/>
</dbReference>
<dbReference type="RefSeq" id="WP_162459846.1">
    <property type="nucleotide sequence ID" value="NZ_WOGU01000011.1"/>
</dbReference>
<evidence type="ECO:0000256" key="3">
    <source>
        <dbReference type="ARBA" id="ARBA00023136"/>
    </source>
</evidence>
<keyword evidence="5" id="KW-0812">Transmembrane</keyword>
<protein>
    <submittedName>
        <fullName evidence="8">Penicillin-binding protein 2</fullName>
    </submittedName>
</protein>
<evidence type="ECO:0000256" key="5">
    <source>
        <dbReference type="SAM" id="Phobius"/>
    </source>
</evidence>
<dbReference type="Gene3D" id="3.30.450.330">
    <property type="match status" value="1"/>
</dbReference>
<keyword evidence="5" id="KW-1133">Transmembrane helix</keyword>
<dbReference type="InterPro" id="IPR050515">
    <property type="entry name" value="Beta-lactam/transpept"/>
</dbReference>
<dbReference type="InterPro" id="IPR012338">
    <property type="entry name" value="Beta-lactam/transpept-like"/>
</dbReference>
<dbReference type="InterPro" id="IPR005311">
    <property type="entry name" value="PBP_dimer"/>
</dbReference>
<feature type="compositionally biased region" description="Low complexity" evidence="4">
    <location>
        <begin position="610"/>
        <end position="639"/>
    </location>
</feature>
<comment type="similarity">
    <text evidence="2">Belongs to the transpeptidase family.</text>
</comment>
<dbReference type="Proteomes" id="UP000436989">
    <property type="component" value="Unassembled WGS sequence"/>
</dbReference>
<dbReference type="EMBL" id="WOGU01000011">
    <property type="protein sequence ID" value="MUN64113.1"/>
    <property type="molecule type" value="Genomic_DNA"/>
</dbReference>
<keyword evidence="3 5" id="KW-0472">Membrane</keyword>
<dbReference type="Gene3D" id="3.90.1310.10">
    <property type="entry name" value="Penicillin-binding protein 2a (Domain 2)"/>
    <property type="match status" value="1"/>
</dbReference>
<feature type="region of interest" description="Disordered" evidence="4">
    <location>
        <begin position="577"/>
        <end position="673"/>
    </location>
</feature>
<evidence type="ECO:0000313" key="8">
    <source>
        <dbReference type="EMBL" id="MUN64113.1"/>
    </source>
</evidence>
<dbReference type="GO" id="GO:0005886">
    <property type="term" value="C:plasma membrane"/>
    <property type="evidence" value="ECO:0007669"/>
    <property type="project" value="TreeGrafter"/>
</dbReference>
<evidence type="ECO:0000256" key="2">
    <source>
        <dbReference type="ARBA" id="ARBA00007171"/>
    </source>
</evidence>
<keyword evidence="9" id="KW-1185">Reference proteome</keyword>
<dbReference type="Gene3D" id="3.40.710.10">
    <property type="entry name" value="DD-peptidase/beta-lactamase superfamily"/>
    <property type="match status" value="1"/>
</dbReference>
<dbReference type="Pfam" id="PF00905">
    <property type="entry name" value="Transpeptidase"/>
    <property type="match status" value="1"/>
</dbReference>